<comment type="caution">
    <text evidence="7">The sequence shown here is derived from an EMBL/GenBank/DDBJ whole genome shotgun (WGS) entry which is preliminary data.</text>
</comment>
<dbReference type="PANTHER" id="PTHR43630">
    <property type="entry name" value="POLY-BETA-1,6-N-ACETYL-D-GLUCOSAMINE SYNTHASE"/>
    <property type="match status" value="1"/>
</dbReference>
<feature type="transmembrane region" description="Helical" evidence="4">
    <location>
        <begin position="418"/>
        <end position="442"/>
    </location>
</feature>
<keyword evidence="4" id="KW-0472">Membrane</keyword>
<keyword evidence="2" id="KW-0328">Glycosyltransferase</keyword>
<dbReference type="Gene3D" id="3.90.550.10">
    <property type="entry name" value="Spore Coat Polysaccharide Biosynthesis Protein SpsA, Chain A"/>
    <property type="match status" value="1"/>
</dbReference>
<dbReference type="EMBL" id="CAIJDP010000090">
    <property type="protein sequence ID" value="CAD0009521.1"/>
    <property type="molecule type" value="Genomic_DNA"/>
</dbReference>
<dbReference type="InterPro" id="IPR001173">
    <property type="entry name" value="Glyco_trans_2-like"/>
</dbReference>
<dbReference type="SUPFAM" id="SSF53448">
    <property type="entry name" value="Nucleotide-diphospho-sugar transferases"/>
    <property type="match status" value="1"/>
</dbReference>
<feature type="transmembrane region" description="Helical" evidence="4">
    <location>
        <begin position="383"/>
        <end position="406"/>
    </location>
</feature>
<gene>
    <name evidence="7" type="ORF">FLAT13_04976</name>
</gene>
<dbReference type="Pfam" id="PF00535">
    <property type="entry name" value="Glycos_transf_2"/>
    <property type="match status" value="1"/>
</dbReference>
<evidence type="ECO:0000313" key="8">
    <source>
        <dbReference type="Proteomes" id="UP000530060"/>
    </source>
</evidence>
<proteinExistence type="inferred from homology"/>
<organism evidence="7 8">
    <name type="scientific">Flavobacterium salmonis</name>
    <dbReference type="NCBI Taxonomy" id="2654844"/>
    <lineage>
        <taxon>Bacteria</taxon>
        <taxon>Pseudomonadati</taxon>
        <taxon>Bacteroidota</taxon>
        <taxon>Flavobacteriia</taxon>
        <taxon>Flavobacteriales</taxon>
        <taxon>Flavobacteriaceae</taxon>
        <taxon>Flavobacterium</taxon>
    </lineage>
</organism>
<evidence type="ECO:0000256" key="4">
    <source>
        <dbReference type="SAM" id="Phobius"/>
    </source>
</evidence>
<evidence type="ECO:0000256" key="2">
    <source>
        <dbReference type="ARBA" id="ARBA00022676"/>
    </source>
</evidence>
<keyword evidence="8" id="KW-1185">Reference proteome</keyword>
<dbReference type="AlphaFoldDB" id="A0A6V6ZCJ5"/>
<evidence type="ECO:0000313" key="7">
    <source>
        <dbReference type="EMBL" id="CAD0009521.1"/>
    </source>
</evidence>
<dbReference type="Proteomes" id="UP000530060">
    <property type="component" value="Unassembled WGS sequence"/>
</dbReference>
<sequence>MSVIHYFFLVFSVFAIASYILLAMISAVETIEYIKKNSFVNYKEILSSTFSPSISIIAPAYNESLNIVENVRSLLSSHYVNYDVIIVNDGSKDDSLSKLIQAYDLVQIDHLINEHIKTKPLRKGVYKSTNPAFDKLTVIDKENGGKADALNMGLNMSKNRYVACIDVDCLLLEDALQKMIKPFLESTDTKVIASGGVIRIANSCIVNDGKLLDINFPKTWLEQGQILEYLRAFLLGRMAWSRLNGLLVISGAFGLFDKKIAIDVGGYDTNTVGEDMEIIVRMRRHMEELEEKYKVAYIPDPLCWTEAPDNYKTFISQRNRWTRGTIETLRKHRKIAFNPKYRSLGLVSYPYWLVFERLAPIIEVAGILYFGILIALNEVRWDYALAFIILAYTFSVMFSIVAIFSEELTYHQYKKKSIGFKLIIIAFLEPLVIHPIILYSAIKGNINYCFYKKIEWGHMTRKGMTKA</sequence>
<evidence type="ECO:0000259" key="6">
    <source>
        <dbReference type="Pfam" id="PF13632"/>
    </source>
</evidence>
<dbReference type="PANTHER" id="PTHR43630:SF1">
    <property type="entry name" value="POLY-BETA-1,6-N-ACETYL-D-GLUCOSAMINE SYNTHASE"/>
    <property type="match status" value="1"/>
</dbReference>
<feature type="transmembrane region" description="Helical" evidence="4">
    <location>
        <begin position="358"/>
        <end position="377"/>
    </location>
</feature>
<evidence type="ECO:0000259" key="5">
    <source>
        <dbReference type="Pfam" id="PF00535"/>
    </source>
</evidence>
<feature type="domain" description="Glycosyltransferase 2-like" evidence="6">
    <location>
        <begin position="218"/>
        <end position="397"/>
    </location>
</feature>
<accession>A0A6V6ZCJ5</accession>
<keyword evidence="3 7" id="KW-0808">Transferase</keyword>
<protein>
    <submittedName>
        <fullName evidence="7">Glycosyl transferase family 2</fullName>
    </submittedName>
</protein>
<evidence type="ECO:0000256" key="3">
    <source>
        <dbReference type="ARBA" id="ARBA00022679"/>
    </source>
</evidence>
<feature type="domain" description="Glycosyltransferase 2-like" evidence="5">
    <location>
        <begin position="55"/>
        <end position="191"/>
    </location>
</feature>
<dbReference type="RefSeq" id="WP_180910881.1">
    <property type="nucleotide sequence ID" value="NZ_CAIJDP010000090.1"/>
</dbReference>
<name>A0A6V6ZCJ5_9FLAO</name>
<dbReference type="Pfam" id="PF13632">
    <property type="entry name" value="Glyco_trans_2_3"/>
    <property type="match status" value="1"/>
</dbReference>
<dbReference type="CDD" id="cd06423">
    <property type="entry name" value="CESA_like"/>
    <property type="match status" value="1"/>
</dbReference>
<comment type="similarity">
    <text evidence="1">Belongs to the glycosyltransferase 2 family.</text>
</comment>
<evidence type="ECO:0000256" key="1">
    <source>
        <dbReference type="ARBA" id="ARBA00006739"/>
    </source>
</evidence>
<keyword evidence="4" id="KW-1133">Transmembrane helix</keyword>
<keyword evidence="4" id="KW-0812">Transmembrane</keyword>
<dbReference type="GO" id="GO:0016757">
    <property type="term" value="F:glycosyltransferase activity"/>
    <property type="evidence" value="ECO:0007669"/>
    <property type="project" value="UniProtKB-KW"/>
</dbReference>
<reference evidence="7 8" key="1">
    <citation type="submission" date="2020-06" db="EMBL/GenBank/DDBJ databases">
        <authorList>
            <person name="Criscuolo A."/>
        </authorList>
    </citation>
    <scope>NUCLEOTIDE SEQUENCE [LARGE SCALE GENOMIC DNA]</scope>
    <source>
        <strain evidence="8">CIP 111411</strain>
    </source>
</reference>
<feature type="transmembrane region" description="Helical" evidence="4">
    <location>
        <begin position="6"/>
        <end position="28"/>
    </location>
</feature>
<dbReference type="InterPro" id="IPR029044">
    <property type="entry name" value="Nucleotide-diphossugar_trans"/>
</dbReference>